<evidence type="ECO:0000256" key="1">
    <source>
        <dbReference type="SAM" id="MobiDB-lite"/>
    </source>
</evidence>
<reference evidence="4" key="1">
    <citation type="journal article" date="2019" name="Nat. Commun.">
        <title>The genome of broomcorn millet.</title>
        <authorList>
            <person name="Zou C."/>
            <person name="Miki D."/>
            <person name="Li D."/>
            <person name="Tang Q."/>
            <person name="Xiao L."/>
            <person name="Rajput S."/>
            <person name="Deng P."/>
            <person name="Jia W."/>
            <person name="Huang R."/>
            <person name="Zhang M."/>
            <person name="Sun Y."/>
            <person name="Hu J."/>
            <person name="Fu X."/>
            <person name="Schnable P.S."/>
            <person name="Li F."/>
            <person name="Zhang H."/>
            <person name="Feng B."/>
            <person name="Zhu X."/>
            <person name="Liu R."/>
            <person name="Schnable J.C."/>
            <person name="Zhu J.-K."/>
            <person name="Zhang H."/>
        </authorList>
    </citation>
    <scope>NUCLEOTIDE SEQUENCE [LARGE SCALE GENOMIC DNA]</scope>
</reference>
<protein>
    <submittedName>
        <fullName evidence="3">F-box/LRR-repeat protein 9</fullName>
    </submittedName>
</protein>
<dbReference type="OrthoDB" id="695771at2759"/>
<feature type="compositionally biased region" description="Pro residues" evidence="1">
    <location>
        <begin position="32"/>
        <end position="43"/>
    </location>
</feature>
<dbReference type="InterPro" id="IPR001810">
    <property type="entry name" value="F-box_dom"/>
</dbReference>
<name>A0A3L6RL30_PANMI</name>
<sequence length="236" mass="25509">MPSSSASRRRGRNKPATPAAHPEAVGRAAAPAPAPMPRLPPPAGFARRALDPAPDAAATERARGPVAAPRLPQPAAFASGPGPAPRVAPPNPSPADPQARPPTPPPSSSRRRRRRRRNRGRKADEARDWASLPRDVLVAVFGKLDHIEILTGAGQACRSWRRAAREDPSLWRRVDMRGHDDLFNQVNLHGMAQAAVRRANGQCEAFWGEYARLPPVPRQAVRTRSSDSSNSNSVHV</sequence>
<gene>
    <name evidence="3" type="ORF">C2845_PM13G05060</name>
</gene>
<comment type="caution">
    <text evidence="3">The sequence shown here is derived from an EMBL/GenBank/DDBJ whole genome shotgun (WGS) entry which is preliminary data.</text>
</comment>
<dbReference type="SUPFAM" id="SSF81383">
    <property type="entry name" value="F-box domain"/>
    <property type="match status" value="1"/>
</dbReference>
<evidence type="ECO:0000259" key="2">
    <source>
        <dbReference type="PROSITE" id="PS50181"/>
    </source>
</evidence>
<feature type="compositionally biased region" description="Low complexity" evidence="1">
    <location>
        <begin position="18"/>
        <end position="31"/>
    </location>
</feature>
<accession>A0A3L6RL30</accession>
<dbReference type="InterPro" id="IPR036047">
    <property type="entry name" value="F-box-like_dom_sf"/>
</dbReference>
<dbReference type="PROSITE" id="PS50181">
    <property type="entry name" value="FBOX"/>
    <property type="match status" value="1"/>
</dbReference>
<dbReference type="FunFam" id="1.20.1280.50:FF:000037">
    <property type="entry name" value="F-box protein SKIP19"/>
    <property type="match status" value="1"/>
</dbReference>
<feature type="compositionally biased region" description="Pro residues" evidence="1">
    <location>
        <begin position="82"/>
        <end position="107"/>
    </location>
</feature>
<dbReference type="Gene3D" id="1.20.1280.50">
    <property type="match status" value="1"/>
</dbReference>
<keyword evidence="4" id="KW-1185">Reference proteome</keyword>
<evidence type="ECO:0000313" key="3">
    <source>
        <dbReference type="EMBL" id="RLN05260.1"/>
    </source>
</evidence>
<dbReference type="EMBL" id="PQIB02000008">
    <property type="protein sequence ID" value="RLN05260.1"/>
    <property type="molecule type" value="Genomic_DNA"/>
</dbReference>
<dbReference type="Proteomes" id="UP000275267">
    <property type="component" value="Unassembled WGS sequence"/>
</dbReference>
<dbReference type="PANTHER" id="PTHR38926:SF74">
    <property type="entry name" value="OS08G0193600 PROTEIN"/>
    <property type="match status" value="1"/>
</dbReference>
<dbReference type="Pfam" id="PF12937">
    <property type="entry name" value="F-box-like"/>
    <property type="match status" value="1"/>
</dbReference>
<feature type="domain" description="F-box" evidence="2">
    <location>
        <begin position="126"/>
        <end position="174"/>
    </location>
</feature>
<dbReference type="AlphaFoldDB" id="A0A3L6RL30"/>
<feature type="region of interest" description="Disordered" evidence="1">
    <location>
        <begin position="1"/>
        <end position="127"/>
    </location>
</feature>
<evidence type="ECO:0000313" key="4">
    <source>
        <dbReference type="Proteomes" id="UP000275267"/>
    </source>
</evidence>
<proteinExistence type="predicted"/>
<feature type="compositionally biased region" description="Basic residues" evidence="1">
    <location>
        <begin position="109"/>
        <end position="120"/>
    </location>
</feature>
<dbReference type="PANTHER" id="PTHR38926">
    <property type="entry name" value="F-BOX DOMAIN CONTAINING PROTEIN, EXPRESSED"/>
    <property type="match status" value="1"/>
</dbReference>
<organism evidence="3 4">
    <name type="scientific">Panicum miliaceum</name>
    <name type="common">Proso millet</name>
    <name type="synonym">Broomcorn millet</name>
    <dbReference type="NCBI Taxonomy" id="4540"/>
    <lineage>
        <taxon>Eukaryota</taxon>
        <taxon>Viridiplantae</taxon>
        <taxon>Streptophyta</taxon>
        <taxon>Embryophyta</taxon>
        <taxon>Tracheophyta</taxon>
        <taxon>Spermatophyta</taxon>
        <taxon>Magnoliopsida</taxon>
        <taxon>Liliopsida</taxon>
        <taxon>Poales</taxon>
        <taxon>Poaceae</taxon>
        <taxon>PACMAD clade</taxon>
        <taxon>Panicoideae</taxon>
        <taxon>Panicodae</taxon>
        <taxon>Paniceae</taxon>
        <taxon>Panicinae</taxon>
        <taxon>Panicum</taxon>
        <taxon>Panicum sect. Panicum</taxon>
    </lineage>
</organism>
<dbReference type="STRING" id="4540.A0A3L6RL30"/>